<protein>
    <recommendedName>
        <fullName evidence="3">Spo0E like sporulation regulatory protein</fullName>
    </recommendedName>
</protein>
<gene>
    <name evidence="1" type="ORF">GCM10008986_09060</name>
</gene>
<comment type="caution">
    <text evidence="1">The sequence shown here is derived from an EMBL/GenBank/DDBJ whole genome shotgun (WGS) entry which is preliminary data.</text>
</comment>
<evidence type="ECO:0008006" key="3">
    <source>
        <dbReference type="Google" id="ProtNLM"/>
    </source>
</evidence>
<name>A0ABN1AY36_9BACI</name>
<sequence>MHEFKSAVRNRFDSVDAILKGLGSQFELTNEARINDVNFIVDKVHKIEKELYILKNKDNN</sequence>
<organism evidence="1 2">
    <name type="scientific">Salinibacillus aidingensis</name>
    <dbReference type="NCBI Taxonomy" id="237684"/>
    <lineage>
        <taxon>Bacteria</taxon>
        <taxon>Bacillati</taxon>
        <taxon>Bacillota</taxon>
        <taxon>Bacilli</taxon>
        <taxon>Bacillales</taxon>
        <taxon>Bacillaceae</taxon>
        <taxon>Salinibacillus</taxon>
    </lineage>
</organism>
<proteinExistence type="predicted"/>
<dbReference type="Proteomes" id="UP001500880">
    <property type="component" value="Unassembled WGS sequence"/>
</dbReference>
<evidence type="ECO:0000313" key="1">
    <source>
        <dbReference type="EMBL" id="GAA0485914.1"/>
    </source>
</evidence>
<accession>A0ABN1AY36</accession>
<keyword evidence="2" id="KW-1185">Reference proteome</keyword>
<evidence type="ECO:0000313" key="2">
    <source>
        <dbReference type="Proteomes" id="UP001500880"/>
    </source>
</evidence>
<dbReference type="EMBL" id="BAAADO010000002">
    <property type="protein sequence ID" value="GAA0485914.1"/>
    <property type="molecule type" value="Genomic_DNA"/>
</dbReference>
<reference evidence="1 2" key="1">
    <citation type="journal article" date="2019" name="Int. J. Syst. Evol. Microbiol.">
        <title>The Global Catalogue of Microorganisms (GCM) 10K type strain sequencing project: providing services to taxonomists for standard genome sequencing and annotation.</title>
        <authorList>
            <consortium name="The Broad Institute Genomics Platform"/>
            <consortium name="The Broad Institute Genome Sequencing Center for Infectious Disease"/>
            <person name="Wu L."/>
            <person name="Ma J."/>
        </authorList>
    </citation>
    <scope>NUCLEOTIDE SEQUENCE [LARGE SCALE GENOMIC DNA]</scope>
    <source>
        <strain evidence="1 2">JCM 12389</strain>
    </source>
</reference>